<dbReference type="InterPro" id="IPR036047">
    <property type="entry name" value="F-box-like_dom_sf"/>
</dbReference>
<gene>
    <name evidence="3" type="ORF">HPP92_013407</name>
</gene>
<dbReference type="Pfam" id="PF12937">
    <property type="entry name" value="F-box-like"/>
    <property type="match status" value="1"/>
</dbReference>
<keyword evidence="1" id="KW-0539">Nucleus</keyword>
<evidence type="ECO:0000259" key="2">
    <source>
        <dbReference type="PROSITE" id="PS50181"/>
    </source>
</evidence>
<reference evidence="3 4" key="1">
    <citation type="journal article" date="2020" name="Nat. Food">
        <title>A phased Vanilla planifolia genome enables genetic improvement of flavour and production.</title>
        <authorList>
            <person name="Hasing T."/>
            <person name="Tang H."/>
            <person name="Brym M."/>
            <person name="Khazi F."/>
            <person name="Huang T."/>
            <person name="Chambers A.H."/>
        </authorList>
    </citation>
    <scope>NUCLEOTIDE SEQUENCE [LARGE SCALE GENOMIC DNA]</scope>
    <source>
        <tissue evidence="3">Leaf</tissue>
    </source>
</reference>
<keyword evidence="1" id="KW-0833">Ubl conjugation pathway</keyword>
<dbReference type="GO" id="GO:0016567">
    <property type="term" value="P:protein ubiquitination"/>
    <property type="evidence" value="ECO:0007669"/>
    <property type="project" value="UniProtKB-UniRule"/>
</dbReference>
<dbReference type="AlphaFoldDB" id="A0A835QSZ5"/>
<proteinExistence type="predicted"/>
<dbReference type="GO" id="GO:0031146">
    <property type="term" value="P:SCF-dependent proteasomal ubiquitin-dependent protein catabolic process"/>
    <property type="evidence" value="ECO:0007669"/>
    <property type="project" value="UniProtKB-UniRule"/>
</dbReference>
<feature type="domain" description="F-box" evidence="2">
    <location>
        <begin position="8"/>
        <end position="55"/>
    </location>
</feature>
<name>A0A835QSZ5_VANPL</name>
<keyword evidence="4" id="KW-1185">Reference proteome</keyword>
<accession>A0A835QSZ5</accession>
<organism evidence="3 4">
    <name type="scientific">Vanilla planifolia</name>
    <name type="common">Vanilla</name>
    <dbReference type="NCBI Taxonomy" id="51239"/>
    <lineage>
        <taxon>Eukaryota</taxon>
        <taxon>Viridiplantae</taxon>
        <taxon>Streptophyta</taxon>
        <taxon>Embryophyta</taxon>
        <taxon>Tracheophyta</taxon>
        <taxon>Spermatophyta</taxon>
        <taxon>Magnoliopsida</taxon>
        <taxon>Liliopsida</taxon>
        <taxon>Asparagales</taxon>
        <taxon>Orchidaceae</taxon>
        <taxon>Vanilloideae</taxon>
        <taxon>Vanilleae</taxon>
        <taxon>Vanilla</taxon>
    </lineage>
</organism>
<dbReference type="GO" id="GO:0019005">
    <property type="term" value="C:SCF ubiquitin ligase complex"/>
    <property type="evidence" value="ECO:0007669"/>
    <property type="project" value="UniProtKB-UniRule"/>
</dbReference>
<dbReference type="GO" id="GO:0005737">
    <property type="term" value="C:cytoplasm"/>
    <property type="evidence" value="ECO:0007669"/>
    <property type="project" value="TreeGrafter"/>
</dbReference>
<dbReference type="CDD" id="cd09917">
    <property type="entry name" value="F-box_SF"/>
    <property type="match status" value="1"/>
</dbReference>
<comment type="function">
    <text evidence="1">Acts as a component of a SCF E3 ubiquitin ligase complexes.</text>
</comment>
<dbReference type="SMART" id="SM00256">
    <property type="entry name" value="FBOX"/>
    <property type="match status" value="1"/>
</dbReference>
<comment type="subcellular location">
    <subcellularLocation>
        <location evidence="1">Nucleus</location>
    </subcellularLocation>
</comment>
<dbReference type="EMBL" id="JADCNL010000006">
    <property type="protein sequence ID" value="KAG0476566.1"/>
    <property type="molecule type" value="Genomic_DNA"/>
</dbReference>
<comment type="caution">
    <text evidence="3">The sequence shown here is derived from an EMBL/GenBank/DDBJ whole genome shotgun (WGS) entry which is preliminary data.</text>
</comment>
<sequence>MASTSEKPMPFYDFPIDVQLNILSFLSPTEISAFACTCRRFATLCSPSADIWLSLCERRWGSKTHLRRWSSAPSPRLYKALDRWENLIGFWRRSPGAPPLVFFEWGPSCIIGSRVSPSPSSCSYAVRKIPFLWLGISPAGGALTYLHPGRLFDYPACLDKALSDSDVIPVTISFMGCKHFIIEESLSFCGDQQLDDPDRVLGLEAGSPPDRLMSEIYQYFANRTISGGEKYSRKMRKKVKERLGKRSWKAEHFVRIANSCPTPDRPLQGLWKGICEDMNLDFFLVAYDDVGGLTCRQVGDTAVPFPSYCPVFWASNTSFLESPFPREEQVIYNLREHVGCSKKREVVSRILCINCSYDLLLPELAGSSGDFRNVEGRIWEYEDGTYGFGFLRNNFIVDLKHIWLDGCLLDTLENSRQGCSL</sequence>
<dbReference type="GO" id="GO:0005634">
    <property type="term" value="C:nucleus"/>
    <property type="evidence" value="ECO:0007669"/>
    <property type="project" value="UniProtKB-SubCell"/>
</dbReference>
<comment type="subunit">
    <text evidence="1">Component of the SCF-type E3 ligase complex.</text>
</comment>
<dbReference type="Proteomes" id="UP000636800">
    <property type="component" value="Chromosome 6"/>
</dbReference>
<dbReference type="PANTHER" id="PTHR12874">
    <property type="entry name" value="F-BOX ONLY PROTEIN 48-RELATED"/>
    <property type="match status" value="1"/>
</dbReference>
<dbReference type="InterPro" id="IPR001810">
    <property type="entry name" value="F-box_dom"/>
</dbReference>
<dbReference type="PANTHER" id="PTHR12874:SF28">
    <property type="entry name" value="F-BOX PROTEIN"/>
    <property type="match status" value="1"/>
</dbReference>
<evidence type="ECO:0000313" key="3">
    <source>
        <dbReference type="EMBL" id="KAG0476566.1"/>
    </source>
</evidence>
<protein>
    <recommendedName>
        <fullName evidence="1">F-box protein</fullName>
    </recommendedName>
</protein>
<dbReference type="Gene3D" id="1.20.1280.50">
    <property type="match status" value="1"/>
</dbReference>
<dbReference type="GO" id="GO:0009740">
    <property type="term" value="P:gibberellic acid mediated signaling pathway"/>
    <property type="evidence" value="ECO:0007669"/>
    <property type="project" value="TreeGrafter"/>
</dbReference>
<comment type="pathway">
    <text evidence="1">Protein modification; protein ubiquitination.</text>
</comment>
<evidence type="ECO:0000256" key="1">
    <source>
        <dbReference type="RuleBase" id="RU369085"/>
    </source>
</evidence>
<dbReference type="OrthoDB" id="6349953at2759"/>
<evidence type="ECO:0000313" key="4">
    <source>
        <dbReference type="Proteomes" id="UP000636800"/>
    </source>
</evidence>
<dbReference type="SUPFAM" id="SSF81383">
    <property type="entry name" value="F-box domain"/>
    <property type="match status" value="1"/>
</dbReference>
<dbReference type="PROSITE" id="PS50181">
    <property type="entry name" value="FBOX"/>
    <property type="match status" value="1"/>
</dbReference>